<feature type="binding site" evidence="7">
    <location>
        <position position="365"/>
    </location>
    <ligand>
        <name>substrate</name>
    </ligand>
</feature>
<comment type="catalytic activity">
    <reaction evidence="7">
        <text>(8S)-8-amino-7-oxononanoate + S-adenosyl-L-methionine = S-adenosyl-4-methylsulfanyl-2-oxobutanoate + (7R,8S)-7,8-diammoniononanoate</text>
        <dbReference type="Rhea" id="RHEA:16861"/>
        <dbReference type="ChEBI" id="CHEBI:16490"/>
        <dbReference type="ChEBI" id="CHEBI:59789"/>
        <dbReference type="ChEBI" id="CHEBI:149468"/>
        <dbReference type="ChEBI" id="CHEBI:149469"/>
        <dbReference type="EC" id="2.6.1.62"/>
    </reaction>
</comment>
<feature type="compositionally biased region" description="Gly residues" evidence="8">
    <location>
        <begin position="191"/>
        <end position="228"/>
    </location>
</feature>
<name>A0ABP7HD29_9ACTN</name>
<feature type="binding site" evidence="7">
    <location>
        <position position="449"/>
    </location>
    <ligand>
        <name>substrate</name>
    </ligand>
</feature>
<feature type="binding site" evidence="7">
    <location>
        <begin position="366"/>
        <end position="367"/>
    </location>
    <ligand>
        <name>pyridoxal 5'-phosphate</name>
        <dbReference type="ChEBI" id="CHEBI:597326"/>
    </ligand>
</feature>
<dbReference type="InterPro" id="IPR015421">
    <property type="entry name" value="PyrdxlP-dep_Trfase_major"/>
</dbReference>
<dbReference type="InterPro" id="IPR049704">
    <property type="entry name" value="Aminotrans_3_PPA_site"/>
</dbReference>
<keyword evidence="4 7" id="KW-0949">S-adenosyl-L-methionine</keyword>
<gene>
    <name evidence="7" type="primary">bioA</name>
    <name evidence="9" type="ORF">GCM10022226_04390</name>
</gene>
<dbReference type="Gene3D" id="3.40.640.10">
    <property type="entry name" value="Type I PLP-dependent aspartate aminotransferase-like (Major domain)"/>
    <property type="match status" value="2"/>
</dbReference>
<feature type="binding site" evidence="7">
    <location>
        <position position="337"/>
    </location>
    <ligand>
        <name>substrate</name>
    </ligand>
</feature>
<sequence length="492" mass="51652">MDAETLRDLDRRHLWHPYAAASPAAPAHPVVRADGVRLTLADGRELIDGMSSWWAAIHGHNHPRLNAAARDQLDSMAHVMFGGLTHEPAVRLARRLAAMTGLEKVFLADSGSVAVEVAIKMAIQATGRSRLLTVKGGYHGDTFGAMSVCDPVNGMHHLFTGVLPQHLFAERPPGGYGRHPDQGSPLQGHGPRLGNGGSDPGGDDGSGLGGDDGSGSGGDHGSGPGRNGGSDLERNGGSGPGGRPAESLVDEAYLDHLDDMVARHAGELAAIIVEPVVQGAGGMHFYHPAYLRRLRELADEHGVLLIADEIATGFGRTGELFGCDHAGIRPDIMCLGKALTGGYLTMAATLCTAEVAERIGVLMHGPTFMGNPLAAAVADASLSLLEERPWRDEVKRIEAGLVDGLAGIAGAPGVRDVRVLGAIGVIETERPVDVAMIQNIVMEHGVWLRPFGHLLYTMPPYTTDTVDLTQITTAMKAAAAAISNGSSGRRLR</sequence>
<comment type="caution">
    <text evidence="9">The sequence shown here is derived from an EMBL/GenBank/DDBJ whole genome shotgun (WGS) entry which is preliminary data.</text>
</comment>
<dbReference type="InterPro" id="IPR005815">
    <property type="entry name" value="BioA"/>
</dbReference>
<comment type="cofactor">
    <cofactor evidence="1 7">
        <name>pyridoxal 5'-phosphate</name>
        <dbReference type="ChEBI" id="CHEBI:597326"/>
    </cofactor>
</comment>
<dbReference type="PROSITE" id="PS00600">
    <property type="entry name" value="AA_TRANSFER_CLASS_3"/>
    <property type="match status" value="1"/>
</dbReference>
<keyword evidence="7" id="KW-0963">Cytoplasm</keyword>
<dbReference type="Proteomes" id="UP001500888">
    <property type="component" value="Unassembled WGS sequence"/>
</dbReference>
<comment type="subcellular location">
    <subcellularLocation>
        <location evidence="7">Cytoplasm</location>
    </subcellularLocation>
</comment>
<feature type="binding site" evidence="7">
    <location>
        <position position="53"/>
    </location>
    <ligand>
        <name>substrate</name>
    </ligand>
</feature>
<dbReference type="SUPFAM" id="SSF53383">
    <property type="entry name" value="PLP-dependent transferases"/>
    <property type="match status" value="1"/>
</dbReference>
<keyword evidence="2 7" id="KW-0032">Aminotransferase</keyword>
<evidence type="ECO:0000313" key="10">
    <source>
        <dbReference type="Proteomes" id="UP001500888"/>
    </source>
</evidence>
<accession>A0ABP7HD29</accession>
<keyword evidence="3 7" id="KW-0808">Transferase</keyword>
<feature type="region of interest" description="Disordered" evidence="8">
    <location>
        <begin position="170"/>
        <end position="246"/>
    </location>
</feature>
<dbReference type="InterPro" id="IPR005814">
    <property type="entry name" value="Aminotrans_3"/>
</dbReference>
<feature type="site" description="Participates in the substrate recognition with KAPA and in a stacking interaction with the adenine ring of SAM" evidence="7">
    <location>
        <position position="18"/>
    </location>
</feature>
<evidence type="ECO:0000256" key="5">
    <source>
        <dbReference type="ARBA" id="ARBA00022756"/>
    </source>
</evidence>
<organism evidence="9 10">
    <name type="scientific">Sphaerisporangium flaviroseum</name>
    <dbReference type="NCBI Taxonomy" id="509199"/>
    <lineage>
        <taxon>Bacteria</taxon>
        <taxon>Bacillati</taxon>
        <taxon>Actinomycetota</taxon>
        <taxon>Actinomycetes</taxon>
        <taxon>Streptosporangiales</taxon>
        <taxon>Streptosporangiaceae</taxon>
        <taxon>Sphaerisporangium</taxon>
    </lineage>
</organism>
<comment type="subunit">
    <text evidence="7">Homodimer.</text>
</comment>
<keyword evidence="10" id="KW-1185">Reference proteome</keyword>
<evidence type="ECO:0000256" key="2">
    <source>
        <dbReference type="ARBA" id="ARBA00022576"/>
    </source>
</evidence>
<evidence type="ECO:0000256" key="4">
    <source>
        <dbReference type="ARBA" id="ARBA00022691"/>
    </source>
</evidence>
<dbReference type="PANTHER" id="PTHR42684:SF17">
    <property type="entry name" value="ADENOSYLMETHIONINE-8-AMINO-7-OXONONANOATE AMINOTRANSFERASE"/>
    <property type="match status" value="1"/>
</dbReference>
<evidence type="ECO:0000256" key="1">
    <source>
        <dbReference type="ARBA" id="ARBA00001933"/>
    </source>
</evidence>
<proteinExistence type="inferred from homology"/>
<comment type="function">
    <text evidence="7">Catalyzes the transfer of the alpha-amino group from S-adenosyl-L-methionine (SAM) to 7-keto-8-aminopelargonic acid (KAPA) to form 7,8-diaminopelargonic acid (DAPA). It is the only aminotransferase known to utilize SAM as an amino donor.</text>
</comment>
<evidence type="ECO:0000256" key="6">
    <source>
        <dbReference type="ARBA" id="ARBA00022898"/>
    </source>
</evidence>
<dbReference type="PANTHER" id="PTHR42684">
    <property type="entry name" value="ADENOSYLMETHIONINE-8-AMINO-7-OXONONANOATE AMINOTRANSFERASE"/>
    <property type="match status" value="1"/>
</dbReference>
<dbReference type="EMBL" id="BAAAZR010000001">
    <property type="protein sequence ID" value="GAA3788857.1"/>
    <property type="molecule type" value="Genomic_DNA"/>
</dbReference>
<evidence type="ECO:0000313" key="9">
    <source>
        <dbReference type="EMBL" id="GAA3788857.1"/>
    </source>
</evidence>
<evidence type="ECO:0000256" key="8">
    <source>
        <dbReference type="SAM" id="MobiDB-lite"/>
    </source>
</evidence>
<dbReference type="EC" id="2.6.1.62" evidence="7"/>
<dbReference type="CDD" id="cd00610">
    <property type="entry name" value="OAT_like"/>
    <property type="match status" value="1"/>
</dbReference>
<feature type="binding site" evidence="7">
    <location>
        <begin position="111"/>
        <end position="112"/>
    </location>
    <ligand>
        <name>pyridoxal 5'-phosphate</name>
        <dbReference type="ChEBI" id="CHEBI:597326"/>
    </ligand>
</feature>
<feature type="modified residue" description="N6-(pyridoxal phosphate)lysine" evidence="7">
    <location>
        <position position="337"/>
    </location>
</feature>
<dbReference type="RefSeq" id="WP_344933508.1">
    <property type="nucleotide sequence ID" value="NZ_BAAAZR010000001.1"/>
</dbReference>
<evidence type="ECO:0000256" key="7">
    <source>
        <dbReference type="HAMAP-Rule" id="MF_00834"/>
    </source>
</evidence>
<protein>
    <recommendedName>
        <fullName evidence="7">Adenosylmethionine-8-amino-7-oxononanoate aminotransferase</fullName>
        <ecNumber evidence="7">2.6.1.62</ecNumber>
    </recommendedName>
    <alternativeName>
        <fullName evidence="7">7,8-diamino-pelargonic acid aminotransferase</fullName>
        <shortName evidence="7">DAPA AT</shortName>
        <shortName evidence="7">DAPA aminotransferase</shortName>
    </alternativeName>
    <alternativeName>
        <fullName evidence="7">7,8-diaminononanoate synthase</fullName>
        <shortName evidence="7">DANS</shortName>
    </alternativeName>
    <alternativeName>
        <fullName evidence="7">Diaminopelargonic acid synthase</fullName>
    </alternativeName>
</protein>
<reference evidence="10" key="1">
    <citation type="journal article" date="2019" name="Int. J. Syst. Evol. Microbiol.">
        <title>The Global Catalogue of Microorganisms (GCM) 10K type strain sequencing project: providing services to taxonomists for standard genome sequencing and annotation.</title>
        <authorList>
            <consortium name="The Broad Institute Genomics Platform"/>
            <consortium name="The Broad Institute Genome Sequencing Center for Infectious Disease"/>
            <person name="Wu L."/>
            <person name="Ma J."/>
        </authorList>
    </citation>
    <scope>NUCLEOTIDE SEQUENCE [LARGE SCALE GENOMIC DNA]</scope>
    <source>
        <strain evidence="10">JCM 16908</strain>
    </source>
</reference>
<comment type="similarity">
    <text evidence="7">Belongs to the class-III pyridoxal-phosphate-dependent aminotransferase family. BioA subfamily.</text>
</comment>
<keyword evidence="5 7" id="KW-0093">Biotin biosynthesis</keyword>
<dbReference type="Pfam" id="PF00202">
    <property type="entry name" value="Aminotran_3"/>
    <property type="match status" value="2"/>
</dbReference>
<dbReference type="InterPro" id="IPR015424">
    <property type="entry name" value="PyrdxlP-dep_Trfase"/>
</dbReference>
<evidence type="ECO:0000256" key="3">
    <source>
        <dbReference type="ARBA" id="ARBA00022679"/>
    </source>
</evidence>
<dbReference type="Gene3D" id="3.90.1150.10">
    <property type="entry name" value="Aspartate Aminotransferase, domain 1"/>
    <property type="match status" value="2"/>
</dbReference>
<keyword evidence="6 7" id="KW-0663">Pyridoxal phosphate</keyword>
<dbReference type="InterPro" id="IPR015422">
    <property type="entry name" value="PyrdxlP-dep_Trfase_small"/>
</dbReference>
<feature type="binding site" evidence="7">
    <location>
        <position position="138"/>
    </location>
    <ligand>
        <name>substrate</name>
    </ligand>
</feature>
<dbReference type="HAMAP" id="MF_00834">
    <property type="entry name" value="BioA"/>
    <property type="match status" value="1"/>
</dbReference>
<feature type="binding site" evidence="7">
    <location>
        <position position="308"/>
    </location>
    <ligand>
        <name>pyridoxal 5'-phosphate</name>
        <dbReference type="ChEBI" id="CHEBI:597326"/>
    </ligand>
</feature>
<comment type="pathway">
    <text evidence="7">Cofactor biosynthesis; biotin biosynthesis; 7,8-diaminononanoate from 8-amino-7-oxononanoate (SAM route): step 1/1.</text>
</comment>